<accession>A0ABV2AVJ1</accession>
<gene>
    <name evidence="1" type="ORF">SADO_00150</name>
</gene>
<sequence length="120" mass="13353">MATDNCCSIAPYFEVPEDRMEEFMGLVERFVEASRTEPACLYYGFLFDGNKATCREGYDGAAGVLAHLDNVGALFAEAQEVATLTRLELHGPQSELDQLREPLSGMDVEFYVLADGFRNQ</sequence>
<dbReference type="RefSeq" id="WP_353108250.1">
    <property type="nucleotide sequence ID" value="NZ_APND01000001.1"/>
</dbReference>
<proteinExistence type="predicted"/>
<comment type="caution">
    <text evidence="1">The sequence shown here is derived from an EMBL/GenBank/DDBJ whole genome shotgun (WGS) entry which is preliminary data.</text>
</comment>
<dbReference type="InterPro" id="IPR011008">
    <property type="entry name" value="Dimeric_a/b-barrel"/>
</dbReference>
<dbReference type="SUPFAM" id="SSF54909">
    <property type="entry name" value="Dimeric alpha+beta barrel"/>
    <property type="match status" value="1"/>
</dbReference>
<dbReference type="Proteomes" id="UP001460888">
    <property type="component" value="Unassembled WGS sequence"/>
</dbReference>
<keyword evidence="2" id="KW-1185">Reference proteome</keyword>
<dbReference type="EMBL" id="APND01000001">
    <property type="protein sequence ID" value="MES1927620.1"/>
    <property type="molecule type" value="Genomic_DNA"/>
</dbReference>
<evidence type="ECO:0000313" key="1">
    <source>
        <dbReference type="EMBL" id="MES1927620.1"/>
    </source>
</evidence>
<protein>
    <recommendedName>
        <fullName evidence="3">ABM domain-containing protein</fullName>
    </recommendedName>
</protein>
<organism evidence="1 2">
    <name type="scientific">Salinisphaera dokdonensis CL-ES53</name>
    <dbReference type="NCBI Taxonomy" id="1304272"/>
    <lineage>
        <taxon>Bacteria</taxon>
        <taxon>Pseudomonadati</taxon>
        <taxon>Pseudomonadota</taxon>
        <taxon>Gammaproteobacteria</taxon>
        <taxon>Salinisphaerales</taxon>
        <taxon>Salinisphaeraceae</taxon>
        <taxon>Salinisphaera</taxon>
    </lineage>
</organism>
<evidence type="ECO:0000313" key="2">
    <source>
        <dbReference type="Proteomes" id="UP001460888"/>
    </source>
</evidence>
<name>A0ABV2AVJ1_9GAMM</name>
<dbReference type="Gene3D" id="3.30.70.100">
    <property type="match status" value="1"/>
</dbReference>
<evidence type="ECO:0008006" key="3">
    <source>
        <dbReference type="Google" id="ProtNLM"/>
    </source>
</evidence>
<reference evidence="1 2" key="1">
    <citation type="submission" date="2013-03" db="EMBL/GenBank/DDBJ databases">
        <title>Salinisphaera dokdonensis CL-ES53 Genome Sequencing.</title>
        <authorList>
            <person name="Li C."/>
            <person name="Lai Q."/>
            <person name="Shao Z."/>
        </authorList>
    </citation>
    <scope>NUCLEOTIDE SEQUENCE [LARGE SCALE GENOMIC DNA]</scope>
    <source>
        <strain evidence="1 2">CL-ES53</strain>
    </source>
</reference>